<reference evidence="1" key="1">
    <citation type="submission" date="2021-02" db="EMBL/GenBank/DDBJ databases">
        <authorList>
            <person name="Dougan E. K."/>
            <person name="Rhodes N."/>
            <person name="Thang M."/>
            <person name="Chan C."/>
        </authorList>
    </citation>
    <scope>NUCLEOTIDE SEQUENCE</scope>
</reference>
<comment type="caution">
    <text evidence="1">The sequence shown here is derived from an EMBL/GenBank/DDBJ whole genome shotgun (WGS) entry which is preliminary data.</text>
</comment>
<organism evidence="1 2">
    <name type="scientific">Polarella glacialis</name>
    <name type="common">Dinoflagellate</name>
    <dbReference type="NCBI Taxonomy" id="89957"/>
    <lineage>
        <taxon>Eukaryota</taxon>
        <taxon>Sar</taxon>
        <taxon>Alveolata</taxon>
        <taxon>Dinophyceae</taxon>
        <taxon>Suessiales</taxon>
        <taxon>Suessiaceae</taxon>
        <taxon>Polarella</taxon>
    </lineage>
</organism>
<gene>
    <name evidence="1" type="ORF">PGLA1383_LOCUS34088</name>
</gene>
<name>A0A813G0N2_POLGL</name>
<evidence type="ECO:0000313" key="1">
    <source>
        <dbReference type="EMBL" id="CAE8616396.1"/>
    </source>
</evidence>
<dbReference type="AlphaFoldDB" id="A0A813G0N2"/>
<dbReference type="OMA" id="VFFARCE"/>
<dbReference type="OrthoDB" id="448123at2759"/>
<proteinExistence type="predicted"/>
<accession>A0A813G0N2</accession>
<evidence type="ECO:0000313" key="2">
    <source>
        <dbReference type="Proteomes" id="UP000654075"/>
    </source>
</evidence>
<feature type="non-terminal residue" evidence="1">
    <location>
        <position position="1"/>
    </location>
</feature>
<keyword evidence="2" id="KW-1185">Reference proteome</keyword>
<protein>
    <submittedName>
        <fullName evidence="1">Uncharacterized protein</fullName>
    </submittedName>
</protein>
<sequence length="752" mass="82369">YDRSPDQWQRSASVQLDEGNDKPGCSSLRLINRLDSLGKAFYGHLWGQAIPKSTRHYASGYAVGKSRLESIAQQQVIGWRLRAARLSHITYFSDVASDFYSMSSASLDSTLESTALSADRALLKQRHNDAVINVEVSDGELDVHPRSGTLQGDGPACQMFLEAYHPCLDDWQEVSNMLEGDGRLLLACPVRGSLVDVSFSSYADDVARKTLCATAFNAIAKTAGVSARLDQCLSRVDLAHIFLRADKRINIIGLCSQQTTCAARYSAVRGILAPGFHFQGLQTEEVHIRLQAAQRGWFSFGRFWQTPGTPQRATKIMFDGMVYSPLLSALQVMPLLASHYVLLDKAVLKYGRKLMHGKACTKTNHLDGATSYQATPNFKVWEYLGLVPSSCELTVRRLLWYQTLARNSLLHVGVLASIFGSFDFDETPSVDEQGVIADTANPWALQFRADLRSLSCIGNGVTLLQLVGQSFLHVFFARCEDFCRVDAAALRYVNRRASIPPPGWILPDPMDHIFFAITAKSSAEAVPLCMCRSCLINLFAQLAILSSTRLMHCMIISRFTLPPIDPEAAAALAGRKRQAVGVDQLLAKAVAAIAKLGLKNALEVRELQAATFRTFLANADTTFVAKKRNAGDGADHPAGEPHVRCWAGLVRTALDDPDISAPDKAILQKRSHDSSDPVQLSAVVYVVKIKSAFKEGAVKMHFAVHASAEDALEVVARRLRAAGAVEKRGQAPAGGLEREVQSLLDQLKEILN</sequence>
<dbReference type="Proteomes" id="UP000654075">
    <property type="component" value="Unassembled WGS sequence"/>
</dbReference>
<dbReference type="EMBL" id="CAJNNV010025865">
    <property type="protein sequence ID" value="CAE8616396.1"/>
    <property type="molecule type" value="Genomic_DNA"/>
</dbReference>